<dbReference type="RefSeq" id="XP_007365986.1">
    <property type="nucleotide sequence ID" value="XM_007365924.1"/>
</dbReference>
<dbReference type="AlphaFoldDB" id="R7T207"/>
<sequence>MKPTGRMKGNVNVKGIVELTFSHPVPAPSHHKTINAPTAPGPWASMCNLELRRAHYRKLRRQAHTSA</sequence>
<dbReference type="HOGENOM" id="CLU_2812303_0_0_1"/>
<reference evidence="1 2" key="1">
    <citation type="journal article" date="2012" name="Science">
        <title>The Paleozoic origin of enzymatic lignin decomposition reconstructed from 31 fungal genomes.</title>
        <authorList>
            <person name="Floudas D."/>
            <person name="Binder M."/>
            <person name="Riley R."/>
            <person name="Barry K."/>
            <person name="Blanchette R.A."/>
            <person name="Henrissat B."/>
            <person name="Martinez A.T."/>
            <person name="Otillar R."/>
            <person name="Spatafora J.W."/>
            <person name="Yadav J.S."/>
            <person name="Aerts A."/>
            <person name="Benoit I."/>
            <person name="Boyd A."/>
            <person name="Carlson A."/>
            <person name="Copeland A."/>
            <person name="Coutinho P.M."/>
            <person name="de Vries R.P."/>
            <person name="Ferreira P."/>
            <person name="Findley K."/>
            <person name="Foster B."/>
            <person name="Gaskell J."/>
            <person name="Glotzer D."/>
            <person name="Gorecki P."/>
            <person name="Heitman J."/>
            <person name="Hesse C."/>
            <person name="Hori C."/>
            <person name="Igarashi K."/>
            <person name="Jurgens J.A."/>
            <person name="Kallen N."/>
            <person name="Kersten P."/>
            <person name="Kohler A."/>
            <person name="Kuees U."/>
            <person name="Kumar T.K.A."/>
            <person name="Kuo A."/>
            <person name="LaButti K."/>
            <person name="Larrondo L.F."/>
            <person name="Lindquist E."/>
            <person name="Ling A."/>
            <person name="Lombard V."/>
            <person name="Lucas S."/>
            <person name="Lundell T."/>
            <person name="Martin R."/>
            <person name="McLaughlin D.J."/>
            <person name="Morgenstern I."/>
            <person name="Morin E."/>
            <person name="Murat C."/>
            <person name="Nagy L.G."/>
            <person name="Nolan M."/>
            <person name="Ohm R.A."/>
            <person name="Patyshakuliyeva A."/>
            <person name="Rokas A."/>
            <person name="Ruiz-Duenas F.J."/>
            <person name="Sabat G."/>
            <person name="Salamov A."/>
            <person name="Samejima M."/>
            <person name="Schmutz J."/>
            <person name="Slot J.C."/>
            <person name="St John F."/>
            <person name="Stenlid J."/>
            <person name="Sun H."/>
            <person name="Sun S."/>
            <person name="Syed K."/>
            <person name="Tsang A."/>
            <person name="Wiebenga A."/>
            <person name="Young D."/>
            <person name="Pisabarro A."/>
            <person name="Eastwood D.C."/>
            <person name="Martin F."/>
            <person name="Cullen D."/>
            <person name="Grigoriev I.V."/>
            <person name="Hibbett D.S."/>
        </authorList>
    </citation>
    <scope>NUCLEOTIDE SEQUENCE [LARGE SCALE GENOMIC DNA]</scope>
    <source>
        <strain evidence="1 2">LYAD-421 SS1</strain>
    </source>
</reference>
<evidence type="ECO:0000313" key="1">
    <source>
        <dbReference type="EMBL" id="EJF61157.1"/>
    </source>
</evidence>
<dbReference type="KEGG" id="dsq:DICSQDRAFT_136729"/>
<dbReference type="Proteomes" id="UP000053319">
    <property type="component" value="Unassembled WGS sequence"/>
</dbReference>
<organism evidence="1 2">
    <name type="scientific">Dichomitus squalens (strain LYAD-421)</name>
    <name type="common">Western red white-rot fungus</name>
    <dbReference type="NCBI Taxonomy" id="732165"/>
    <lineage>
        <taxon>Eukaryota</taxon>
        <taxon>Fungi</taxon>
        <taxon>Dikarya</taxon>
        <taxon>Basidiomycota</taxon>
        <taxon>Agaricomycotina</taxon>
        <taxon>Agaricomycetes</taxon>
        <taxon>Polyporales</taxon>
        <taxon>Polyporaceae</taxon>
        <taxon>Dichomitus</taxon>
    </lineage>
</organism>
<dbReference type="EMBL" id="JH719411">
    <property type="protein sequence ID" value="EJF61157.1"/>
    <property type="molecule type" value="Genomic_DNA"/>
</dbReference>
<dbReference type="GeneID" id="18835509"/>
<protein>
    <submittedName>
        <fullName evidence="1">Uncharacterized protein</fullName>
    </submittedName>
</protein>
<evidence type="ECO:0000313" key="2">
    <source>
        <dbReference type="Proteomes" id="UP000053319"/>
    </source>
</evidence>
<name>R7T207_DICSQ</name>
<proteinExistence type="predicted"/>
<accession>R7T207</accession>
<gene>
    <name evidence="1" type="ORF">DICSQDRAFT_136729</name>
</gene>